<dbReference type="Pfam" id="PF18129">
    <property type="entry name" value="SH3_12"/>
    <property type="match status" value="1"/>
</dbReference>
<evidence type="ECO:0000259" key="8">
    <source>
        <dbReference type="Pfam" id="PF18129"/>
    </source>
</evidence>
<dbReference type="Proteomes" id="UP001150062">
    <property type="component" value="Unassembled WGS sequence"/>
</dbReference>
<comment type="similarity">
    <text evidence="4">Belongs to the 5'-3' exonuclease family.</text>
</comment>
<keyword evidence="11" id="KW-1185">Reference proteome</keyword>
<feature type="region of interest" description="Disordered" evidence="5">
    <location>
        <begin position="298"/>
        <end position="348"/>
    </location>
</feature>
<evidence type="ECO:0000259" key="9">
    <source>
        <dbReference type="Pfam" id="PF18332"/>
    </source>
</evidence>
<name>A0ABQ8ZC68_9EUKA</name>
<dbReference type="InterPro" id="IPR041385">
    <property type="entry name" value="SH3_12"/>
</dbReference>
<evidence type="ECO:0000259" key="7">
    <source>
        <dbReference type="Pfam" id="PF17846"/>
    </source>
</evidence>
<feature type="domain" description="5'-3' exoribonuclease 1 D1" evidence="9">
    <location>
        <begin position="616"/>
        <end position="750"/>
    </location>
</feature>
<evidence type="ECO:0000313" key="10">
    <source>
        <dbReference type="EMBL" id="KAJ6254353.1"/>
    </source>
</evidence>
<evidence type="ECO:0000259" key="6">
    <source>
        <dbReference type="Pfam" id="PF03159"/>
    </source>
</evidence>
<dbReference type="EMBL" id="JAOAOG010000023">
    <property type="protein sequence ID" value="KAJ6254353.1"/>
    <property type="molecule type" value="Genomic_DNA"/>
</dbReference>
<evidence type="ECO:0000256" key="1">
    <source>
        <dbReference type="ARBA" id="ARBA00022722"/>
    </source>
</evidence>
<feature type="domain" description="Xrn1 helical" evidence="7">
    <location>
        <begin position="162"/>
        <end position="572"/>
    </location>
</feature>
<feature type="domain" description="5'-3' exoribonuclease 1 SH3-like" evidence="8">
    <location>
        <begin position="1085"/>
        <end position="1153"/>
    </location>
</feature>
<sequence>MQTVDKQMEFFIRTKMKSEWKHLKILYSGHLVPGEGEHKILDYIRSAKKKETYDPNTSHCFYGQDADLFFLSLITHVPNIVILRENFDFNFWRTKDLTYLGQKKILLKKNLNLIFITILREYIEYDLTLKFNTYNPYQQKIVPKNENENEKNENENEKKDTYDTERIIDDFVFLSFLIGNDFIPNLPNFLIKNGAFNRIIDVYREFRKQYGYITDGDKIDFENFENYLQEYIKNSKATQKCILIKKAEKKEREKKKKEMEKKKKEMEKKKQQENEKKEEINSVINSIDNIKISENNENTKVVSKNEKENKVEQKQEKEKGTEKEKEKEKETETEKKKVNENEKEKETEIVMETEKKNPPTYEEIIENIRKKERNNHYYSKFEDKWKEEGFLTNMVKYYLEGLQWIWTYYNKGCPDWGWYYPFHYSPTIDDLLNLKKYNISENIFNYRPPTKPLVSLVSILPIESSDILPQKLRPLLTDENSPLIEYFPKELKFDQNGKRFEWEWILLLPFIDIELFKKCIREAKGDYTEEEEKRNKVGSTYLYQHDENINLNINSTLKGYPNSKNCKSRKEIYHFTNEKIQQKNENENEKENEKEKEKEKEKLSKKMKLKENSDNHPSLYSIPMRAIYFNANVSTLGVRSREKSIVLVPLSDYPDYNLNNYIDLFNKECYFDYPYLQQGTITNIENLSHELQYTQDQGEWKVLSVEKPTNISYNEKKKKWISLNKKISKNYRERYGIKLKRVSVLVTIKRHSYLKNGNKFIKVPLCFVIPFNYGKKLTLKRQVRKANFNNQLKIGSTVLNKSSKFLFSKVLKINKKTINKENRNENENEKEKEKDNMNHTLYDICSIKSKQTESLEKKINEIVKKQSQKWYTLKEISEKLKTPSSIILRVCNVIIVDKKYTLGLQIVNPNVDICRFDYCRVSNLYEQDPEIKYEFSFKTLQLLLVFKYKFEIFFQALAKSSKNKTNHKVLFENLVEITKTQDLCQEINQWVSTLTEVHKSPYLSEKYLTLDTNQMIEIEKLLIESGNEKKKLINDLMKMKKENNKKETASLIQTQNYRNLERSSLVVPKNDEFISDVEYQSFLNQNTNLGDRVINISSNILIPFGERGTIVALKRNSNLVQVIFDNKFISGGTLFKRIKTRRGFTMKSSSLINLSQHERQQTQLNSKN</sequence>
<comment type="caution">
    <text evidence="10">The sequence shown here is derived from an EMBL/GenBank/DDBJ whole genome shotgun (WGS) entry which is preliminary data.</text>
</comment>
<evidence type="ECO:0000256" key="4">
    <source>
        <dbReference type="ARBA" id="ARBA00038299"/>
    </source>
</evidence>
<dbReference type="Gene3D" id="2.30.30.750">
    <property type="match status" value="1"/>
</dbReference>
<accession>A0ABQ8ZC68</accession>
<dbReference type="Pfam" id="PF17846">
    <property type="entry name" value="XRN_M"/>
    <property type="match status" value="1"/>
</dbReference>
<gene>
    <name evidence="10" type="ORF">M0813_12543</name>
</gene>
<dbReference type="PANTHER" id="PTHR12341">
    <property type="entry name" value="5'-&gt;3' EXORIBONUCLEASE"/>
    <property type="match status" value="1"/>
</dbReference>
<proteinExistence type="inferred from homology"/>
<dbReference type="Gene3D" id="2.170.260.40">
    <property type="match status" value="1"/>
</dbReference>
<dbReference type="InterPro" id="IPR047007">
    <property type="entry name" value="XRN1_D1_sf"/>
</dbReference>
<protein>
    <submittedName>
        <fullName evidence="10">5'-&gt;3' exoribonuclease</fullName>
    </submittedName>
</protein>
<keyword evidence="1" id="KW-0540">Nuclease</keyword>
<feature type="region of interest" description="Disordered" evidence="5">
    <location>
        <begin position="253"/>
        <end position="280"/>
    </location>
</feature>
<dbReference type="InterPro" id="IPR040992">
    <property type="entry name" value="XRN1_D1"/>
</dbReference>
<keyword evidence="2" id="KW-0378">Hydrolase</keyword>
<dbReference type="InterPro" id="IPR047008">
    <property type="entry name" value="XRN1_SH3_sf"/>
</dbReference>
<feature type="compositionally biased region" description="Basic and acidic residues" evidence="5">
    <location>
        <begin position="303"/>
        <end position="348"/>
    </location>
</feature>
<dbReference type="Pfam" id="PF03159">
    <property type="entry name" value="XRN_N"/>
    <property type="match status" value="1"/>
</dbReference>
<dbReference type="InterPro" id="IPR027073">
    <property type="entry name" value="5_3_exoribonuclease"/>
</dbReference>
<dbReference type="Pfam" id="PF18332">
    <property type="entry name" value="XRN1_D1"/>
    <property type="match status" value="1"/>
</dbReference>
<dbReference type="Gene3D" id="3.40.50.12390">
    <property type="match status" value="1"/>
</dbReference>
<evidence type="ECO:0000256" key="5">
    <source>
        <dbReference type="SAM" id="MobiDB-lite"/>
    </source>
</evidence>
<dbReference type="Gene3D" id="1.25.40.1050">
    <property type="match status" value="1"/>
</dbReference>
<evidence type="ECO:0000313" key="11">
    <source>
        <dbReference type="Proteomes" id="UP001150062"/>
    </source>
</evidence>
<reference evidence="10" key="1">
    <citation type="submission" date="2022-08" db="EMBL/GenBank/DDBJ databases">
        <title>Novel sulfate-reducing endosymbionts in the free-living metamonad Anaeramoeba.</title>
        <authorList>
            <person name="Jerlstrom-Hultqvist J."/>
            <person name="Cepicka I."/>
            <person name="Gallot-Lavallee L."/>
            <person name="Salas-Leiva D."/>
            <person name="Curtis B.A."/>
            <person name="Zahonova K."/>
            <person name="Pipaliya S."/>
            <person name="Dacks J."/>
            <person name="Roger A.J."/>
        </authorList>
    </citation>
    <scope>NUCLEOTIDE SEQUENCE</scope>
    <source>
        <strain evidence="10">Schooner1</strain>
    </source>
</reference>
<dbReference type="InterPro" id="IPR041412">
    <property type="entry name" value="Xrn1_helical"/>
</dbReference>
<dbReference type="PANTHER" id="PTHR12341:SF7">
    <property type="entry name" value="5'-3' EXORIBONUCLEASE 1"/>
    <property type="match status" value="1"/>
</dbReference>
<organism evidence="10 11">
    <name type="scientific">Anaeramoeba flamelloides</name>
    <dbReference type="NCBI Taxonomy" id="1746091"/>
    <lineage>
        <taxon>Eukaryota</taxon>
        <taxon>Metamonada</taxon>
        <taxon>Anaeramoebidae</taxon>
        <taxon>Anaeramoeba</taxon>
    </lineage>
</organism>
<keyword evidence="3" id="KW-0269">Exonuclease</keyword>
<evidence type="ECO:0000256" key="3">
    <source>
        <dbReference type="ARBA" id="ARBA00022839"/>
    </source>
</evidence>
<feature type="region of interest" description="Disordered" evidence="5">
    <location>
        <begin position="577"/>
        <end position="614"/>
    </location>
</feature>
<dbReference type="InterPro" id="IPR004859">
    <property type="entry name" value="Xrn1_N"/>
</dbReference>
<evidence type="ECO:0000256" key="2">
    <source>
        <dbReference type="ARBA" id="ARBA00022801"/>
    </source>
</evidence>
<feature type="domain" description="Xrn1 N-terminal" evidence="6">
    <location>
        <begin position="1"/>
        <end position="86"/>
    </location>
</feature>